<dbReference type="InterPro" id="IPR005474">
    <property type="entry name" value="Transketolase_N"/>
</dbReference>
<dbReference type="InterPro" id="IPR009014">
    <property type="entry name" value="Transketo_C/PFOR_II"/>
</dbReference>
<dbReference type="SUPFAM" id="SSF52518">
    <property type="entry name" value="Thiamin diphosphate-binding fold (THDP-binding)"/>
    <property type="match status" value="2"/>
</dbReference>
<dbReference type="PANTHER" id="PTHR43825">
    <property type="entry name" value="PYRUVATE DEHYDROGENASE E1 COMPONENT"/>
    <property type="match status" value="1"/>
</dbReference>
<feature type="domain" description="Transketolase N-terminal" evidence="2">
    <location>
        <begin position="140"/>
        <end position="325"/>
    </location>
</feature>
<dbReference type="Gene3D" id="3.40.50.920">
    <property type="match status" value="1"/>
</dbReference>
<evidence type="ECO:0000259" key="2">
    <source>
        <dbReference type="Pfam" id="PF00456"/>
    </source>
</evidence>
<evidence type="ECO:0000313" key="3">
    <source>
        <dbReference type="EMBL" id="CAJ1404139.1"/>
    </source>
</evidence>
<evidence type="ECO:0000256" key="1">
    <source>
        <dbReference type="ARBA" id="ARBA00001964"/>
    </source>
</evidence>
<comment type="cofactor">
    <cofactor evidence="1">
        <name>thiamine diphosphate</name>
        <dbReference type="ChEBI" id="CHEBI:58937"/>
    </cofactor>
</comment>
<dbReference type="InterPro" id="IPR029061">
    <property type="entry name" value="THDP-binding"/>
</dbReference>
<dbReference type="EMBL" id="CAUJNA010003527">
    <property type="protein sequence ID" value="CAJ1404139.1"/>
    <property type="molecule type" value="Genomic_DNA"/>
</dbReference>
<keyword evidence="4" id="KW-1185">Reference proteome</keyword>
<dbReference type="Pfam" id="PF00456">
    <property type="entry name" value="Transketolase_N"/>
    <property type="match status" value="1"/>
</dbReference>
<dbReference type="AlphaFoldDB" id="A0AA36JFI0"/>
<accession>A0AA36JFI0</accession>
<dbReference type="Proteomes" id="UP001178507">
    <property type="component" value="Unassembled WGS sequence"/>
</dbReference>
<sequence>MYPSGSPVPTRQHFGSPTFRWPKTLNSKITAMDASELPWHGNAFPVDLSQYRQVAIDPWQTETLSAQDSAALSANIELCRDALVCFTSLGGASGYGGHTGGAFDMMPEVCLLDAFFRACPDKFGEGDLSDGCRKVPTFFDEAGHRVATQYLFSVLHGHMPAARLLDYRVGGKALPGHPELGLTEGIGFSSGRLGHMWGHVNGVSRAQPGRVSCCFSSDGSQMEGNTAEAARLAVAQNLPVKLFIDDNDVTIAGHPSSYMKGFNVGRTLEGQGMTTEDVDGESLEKLYAAMRRAVMHEGPYAVVIKRKMCPGVRDLEGSNEGHDAMPLAHAVQYLESRQLHAAVELLKKVPKAKDPGHYPLAGSFGAPRQVFGDAVASILTKMCPEERKRRVLVVDSDLEGSCGLKKVGQTCPEVYLKGGIMERGNFSACAGFGTEGRQAVFGTFAAFQEMILSEVTMARLNHSNVLCHFSHSGVDDMSDNTCHFGVNNFFSDSGLDAHDTKGHATHLFFPADVRQTAKVVDKIFWMQGLRFIYTTRSKVPEILDEEGKPVFGEDYTFELGKDDLILGGACDGYVVSYGDALYRAMDAVGRLRRAGLKVGLVNKCHGNAVDEEMMQRLCHAKFVLVAESQNVRTGLGLRMGCWLLERGFGGRFGRCGTHREGCGGTWEQAHHQGYDPASVVTKILDLAHAAGIGNHSQFMVEGHKHRAIARPLGAGWASETAETVKVAS</sequence>
<proteinExistence type="predicted"/>
<dbReference type="Gene3D" id="3.40.50.970">
    <property type="match status" value="2"/>
</dbReference>
<dbReference type="PANTHER" id="PTHR43825:SF1">
    <property type="entry name" value="TRANSKETOLASE-LIKE PYRIMIDINE-BINDING DOMAIN-CONTAINING PROTEIN"/>
    <property type="match status" value="1"/>
</dbReference>
<gene>
    <name evidence="3" type="ORF">EVOR1521_LOCUS26654</name>
</gene>
<protein>
    <recommendedName>
        <fullName evidence="2">Transketolase N-terminal domain-containing protein</fullName>
    </recommendedName>
</protein>
<comment type="caution">
    <text evidence="3">The sequence shown here is derived from an EMBL/GenBank/DDBJ whole genome shotgun (WGS) entry which is preliminary data.</text>
</comment>
<organism evidence="3 4">
    <name type="scientific">Effrenium voratum</name>
    <dbReference type="NCBI Taxonomy" id="2562239"/>
    <lineage>
        <taxon>Eukaryota</taxon>
        <taxon>Sar</taxon>
        <taxon>Alveolata</taxon>
        <taxon>Dinophyceae</taxon>
        <taxon>Suessiales</taxon>
        <taxon>Symbiodiniaceae</taxon>
        <taxon>Effrenium</taxon>
    </lineage>
</organism>
<dbReference type="SUPFAM" id="SSF52922">
    <property type="entry name" value="TK C-terminal domain-like"/>
    <property type="match status" value="1"/>
</dbReference>
<name>A0AA36JFI0_9DINO</name>
<dbReference type="InterPro" id="IPR051157">
    <property type="entry name" value="PDH/Transketolase"/>
</dbReference>
<evidence type="ECO:0000313" key="4">
    <source>
        <dbReference type="Proteomes" id="UP001178507"/>
    </source>
</evidence>
<reference evidence="3" key="1">
    <citation type="submission" date="2023-08" db="EMBL/GenBank/DDBJ databases">
        <authorList>
            <person name="Chen Y."/>
            <person name="Shah S."/>
            <person name="Dougan E. K."/>
            <person name="Thang M."/>
            <person name="Chan C."/>
        </authorList>
    </citation>
    <scope>NUCLEOTIDE SEQUENCE</scope>
</reference>